<dbReference type="AlphaFoldDB" id="A0A9D4B7X1"/>
<sequence>MYILRKKGRNVPMNTEFATMKSRYRVYPSQLPLIKLFLLPAKLRTLRKQSSIVCTYAFYTERETDRHTHTQSEFHPFTHKANYVPVTKWRVKDGIHPQLMGKPQTAMQSLHGHLM</sequence>
<dbReference type="Proteomes" id="UP000827986">
    <property type="component" value="Unassembled WGS sequence"/>
</dbReference>
<keyword evidence="2" id="KW-1185">Reference proteome</keyword>
<proteinExistence type="predicted"/>
<reference evidence="1" key="1">
    <citation type="submission" date="2021-09" db="EMBL/GenBank/DDBJ databases">
        <title>The genome of Mauremys mutica provides insights into the evolution of semi-aquatic lifestyle.</title>
        <authorList>
            <person name="Gong S."/>
            <person name="Gao Y."/>
        </authorList>
    </citation>
    <scope>NUCLEOTIDE SEQUENCE</scope>
    <source>
        <strain evidence="1">MM-2020</strain>
        <tissue evidence="1">Muscle</tissue>
    </source>
</reference>
<comment type="caution">
    <text evidence="1">The sequence shown here is derived from an EMBL/GenBank/DDBJ whole genome shotgun (WGS) entry which is preliminary data.</text>
</comment>
<gene>
    <name evidence="1" type="ORF">KIL84_012499</name>
</gene>
<protein>
    <submittedName>
        <fullName evidence="1">Uncharacterized protein</fullName>
    </submittedName>
</protein>
<organism evidence="1 2">
    <name type="scientific">Mauremys mutica</name>
    <name type="common">yellowpond turtle</name>
    <dbReference type="NCBI Taxonomy" id="74926"/>
    <lineage>
        <taxon>Eukaryota</taxon>
        <taxon>Metazoa</taxon>
        <taxon>Chordata</taxon>
        <taxon>Craniata</taxon>
        <taxon>Vertebrata</taxon>
        <taxon>Euteleostomi</taxon>
        <taxon>Archelosauria</taxon>
        <taxon>Testudinata</taxon>
        <taxon>Testudines</taxon>
        <taxon>Cryptodira</taxon>
        <taxon>Durocryptodira</taxon>
        <taxon>Testudinoidea</taxon>
        <taxon>Geoemydidae</taxon>
        <taxon>Geoemydinae</taxon>
        <taxon>Mauremys</taxon>
    </lineage>
</organism>
<accession>A0A9D4B7X1</accession>
<dbReference type="EMBL" id="JAHDVG010000464">
    <property type="protein sequence ID" value="KAH1184558.1"/>
    <property type="molecule type" value="Genomic_DNA"/>
</dbReference>
<evidence type="ECO:0000313" key="2">
    <source>
        <dbReference type="Proteomes" id="UP000827986"/>
    </source>
</evidence>
<name>A0A9D4B7X1_9SAUR</name>
<evidence type="ECO:0000313" key="1">
    <source>
        <dbReference type="EMBL" id="KAH1184558.1"/>
    </source>
</evidence>